<sequence>MHSSGRMASVVDDAVLADLIAAGSAAAVEATAGSGAAAAAVEATAGSGGAAAVVAPAAAIVAAAAAPRAMRWNNNTSGFVLRRMATLVNDGSKPDKVFKDKDVNVVAKALREYCGEIVSPTQVYNHLRKWRQKWSKVAKLKDLSGALWDGDASAIMLEHEHFLGHCKDHPKDAEFLNCPIRFYTEMEAIFSHSQATGKWALGSGEALGQNHSETVVGKEEGPSMTQPCSNTAHFEVGEGSKTVEVPSTPVGGKRKRGNFTEDEVIMLTNMSDAVNNVANALRETGPAHVDANLYLAVMDMPGFPEEALIVAYTFLLDNKAQGRGFVNMSDAHRTLWLRTFLAKNYYV</sequence>
<evidence type="ECO:0000259" key="1">
    <source>
        <dbReference type="Pfam" id="PF12776"/>
    </source>
</evidence>
<dbReference type="Pfam" id="PF12776">
    <property type="entry name" value="Myb_DNA-bind_3"/>
    <property type="match status" value="1"/>
</dbReference>
<keyword evidence="3" id="KW-1185">Reference proteome</keyword>
<protein>
    <recommendedName>
        <fullName evidence="1">Myb/SANT-like domain-containing protein</fullName>
    </recommendedName>
</protein>
<dbReference type="EMBL" id="CAXIPR030005754">
    <property type="protein sequence ID" value="CAM0152463.1"/>
    <property type="molecule type" value="Genomic_DNA"/>
</dbReference>
<gene>
    <name evidence="2" type="ORF">URODEC1_LOCUS125279</name>
</gene>
<dbReference type="PANTHER" id="PTHR47127">
    <property type="entry name" value="10A19I.15"/>
    <property type="match status" value="1"/>
</dbReference>
<name>A0ABC9HDK7_9POAL</name>
<feature type="domain" description="Myb/SANT-like" evidence="1">
    <location>
        <begin position="71"/>
        <end position="155"/>
    </location>
</feature>
<comment type="caution">
    <text evidence="2">The sequence shown here is derived from an EMBL/GenBank/DDBJ whole genome shotgun (WGS) entry which is preliminary data.</text>
</comment>
<reference evidence="2 3" key="1">
    <citation type="submission" date="2024-10" db="EMBL/GenBank/DDBJ databases">
        <authorList>
            <person name="Ryan C."/>
        </authorList>
    </citation>
    <scope>NUCLEOTIDE SEQUENCE [LARGE SCALE GENOMIC DNA]</scope>
</reference>
<organism evidence="2 3">
    <name type="scientific">Urochloa decumbens</name>
    <dbReference type="NCBI Taxonomy" id="240449"/>
    <lineage>
        <taxon>Eukaryota</taxon>
        <taxon>Viridiplantae</taxon>
        <taxon>Streptophyta</taxon>
        <taxon>Embryophyta</taxon>
        <taxon>Tracheophyta</taxon>
        <taxon>Spermatophyta</taxon>
        <taxon>Magnoliopsida</taxon>
        <taxon>Liliopsida</taxon>
        <taxon>Poales</taxon>
        <taxon>Poaceae</taxon>
        <taxon>PACMAD clade</taxon>
        <taxon>Panicoideae</taxon>
        <taxon>Panicodae</taxon>
        <taxon>Paniceae</taxon>
        <taxon>Melinidinae</taxon>
        <taxon>Urochloa</taxon>
    </lineage>
</organism>
<evidence type="ECO:0000313" key="3">
    <source>
        <dbReference type="Proteomes" id="UP001497457"/>
    </source>
</evidence>
<accession>A0ABC9HDK7</accession>
<dbReference type="InterPro" id="IPR024752">
    <property type="entry name" value="Myb/SANT-like_dom"/>
</dbReference>
<evidence type="ECO:0000313" key="2">
    <source>
        <dbReference type="EMBL" id="CAM0152463.1"/>
    </source>
</evidence>
<proteinExistence type="predicted"/>
<dbReference type="AlphaFoldDB" id="A0ABC9HDK7"/>
<dbReference type="Proteomes" id="UP001497457">
    <property type="component" value="Unassembled WGS sequence"/>
</dbReference>